<protein>
    <submittedName>
        <fullName evidence="2">Uncharacterized protein</fullName>
    </submittedName>
</protein>
<feature type="signal peptide" evidence="1">
    <location>
        <begin position="1"/>
        <end position="24"/>
    </location>
</feature>
<name>A0A7U3ZLW6_RUNSL</name>
<organism evidence="2 3">
    <name type="scientific">Runella slithyformis (strain ATCC 29530 / DSM 19594 / LMG 11500 / NCIMB 11436 / LSU 4)</name>
    <dbReference type="NCBI Taxonomy" id="761193"/>
    <lineage>
        <taxon>Bacteria</taxon>
        <taxon>Pseudomonadati</taxon>
        <taxon>Bacteroidota</taxon>
        <taxon>Cytophagia</taxon>
        <taxon>Cytophagales</taxon>
        <taxon>Spirosomataceae</taxon>
        <taxon>Runella</taxon>
    </lineage>
</organism>
<reference evidence="3" key="1">
    <citation type="submission" date="2011-06" db="EMBL/GenBank/DDBJ databases">
        <title>The complete genome of chromosome of Runella slithyformis DSM 19594.</title>
        <authorList>
            <consortium name="US DOE Joint Genome Institute (JGI-PGF)"/>
            <person name="Lucas S."/>
            <person name="Han J."/>
            <person name="Lapidus A."/>
            <person name="Bruce D."/>
            <person name="Goodwin L."/>
            <person name="Pitluck S."/>
            <person name="Peters L."/>
            <person name="Kyrpides N."/>
            <person name="Mavromatis K."/>
            <person name="Ivanova N."/>
            <person name="Ovchinnikova G."/>
            <person name="Zhang X."/>
            <person name="Misra M."/>
            <person name="Detter J.C."/>
            <person name="Tapia R."/>
            <person name="Han C."/>
            <person name="Land M."/>
            <person name="Hauser L."/>
            <person name="Markowitz V."/>
            <person name="Cheng J.-F."/>
            <person name="Hugenholtz P."/>
            <person name="Woyke T."/>
            <person name="Wu D."/>
            <person name="Tindall B."/>
            <person name="Faehrich R."/>
            <person name="Brambilla E."/>
            <person name="Klenk H.-P."/>
            <person name="Eisen J.A."/>
        </authorList>
    </citation>
    <scope>NUCLEOTIDE SEQUENCE [LARGE SCALE GENOMIC DNA]</scope>
    <source>
        <strain evidence="3">ATCC 29530 / DSM 19594 / LMG 11500 / NCIMB 11436 / LSU 4</strain>
    </source>
</reference>
<keyword evidence="3" id="KW-1185">Reference proteome</keyword>
<evidence type="ECO:0000313" key="2">
    <source>
        <dbReference type="EMBL" id="AEI49621.1"/>
    </source>
</evidence>
<dbReference type="EMBL" id="CP002859">
    <property type="protein sequence ID" value="AEI49621.1"/>
    <property type="molecule type" value="Genomic_DNA"/>
</dbReference>
<reference evidence="2 3" key="2">
    <citation type="journal article" date="2012" name="Stand. Genomic Sci.">
        <title>Complete genome sequence of the aquatic bacterium Runella slithyformis type strain (LSU 4(T)).</title>
        <authorList>
            <person name="Copeland A."/>
            <person name="Zhang X."/>
            <person name="Misra M."/>
            <person name="Lapidus A."/>
            <person name="Nolan M."/>
            <person name="Lucas S."/>
            <person name="Deshpande S."/>
            <person name="Cheng J.F."/>
            <person name="Tapia R."/>
            <person name="Goodwin L.A."/>
            <person name="Pitluck S."/>
            <person name="Liolios K."/>
            <person name="Pagani I."/>
            <person name="Ivanova N."/>
            <person name="Mikhailova N."/>
            <person name="Pati A."/>
            <person name="Chen A."/>
            <person name="Palaniappan K."/>
            <person name="Land M."/>
            <person name="Hauser L."/>
            <person name="Pan C."/>
            <person name="Jeffries C.D."/>
            <person name="Detter J.C."/>
            <person name="Brambilla E.M."/>
            <person name="Rohde M."/>
            <person name="Djao O.D."/>
            <person name="Goker M."/>
            <person name="Sikorski J."/>
            <person name="Tindall B.J."/>
            <person name="Woyke T."/>
            <person name="Bristow J."/>
            <person name="Eisen J.A."/>
            <person name="Markowitz V."/>
            <person name="Hugenholtz P."/>
            <person name="Kyrpides N.C."/>
            <person name="Klenk H.P."/>
            <person name="Mavromatis K."/>
        </authorList>
    </citation>
    <scope>NUCLEOTIDE SEQUENCE [LARGE SCALE GENOMIC DNA]</scope>
    <source>
        <strain evidence="3">ATCC 29530 / DSM 19594 / LMG 11500 / NCIMB 11436 / LSU 4</strain>
    </source>
</reference>
<proteinExistence type="predicted"/>
<sequence>MRLQLFVYMKKIFILTVMSTFLTAIDVAAQKMLQEVIVDYVVFRPDTKVNKLLAKNKPIKVSLPKGTQAAFYRVAVYQNENVNTSDTFYKSLRVTNPDTLLKDGFDFRPYLLEPNGEAGVAVYFFTDKTAANQFDAGKDATPCQKIDGTKSAVGLLSASCQGDELYVGVRKKDKSKWVTVKVEIVALAELAEDPINDRYPFSIQNELSGEVSYEVSGDRTNWQAFFLPSKKKAEFKLADTQVYLRVSTIDKVSEEYKIDSGKNYRFHLNKDTGKVDLGEIPAKK</sequence>
<dbReference type="KEGG" id="rsi:Runsl_3245"/>
<accession>A0A7U3ZLW6</accession>
<dbReference type="Proteomes" id="UP000000493">
    <property type="component" value="Chromosome"/>
</dbReference>
<dbReference type="AlphaFoldDB" id="A0A7U3ZLW6"/>
<keyword evidence="1" id="KW-0732">Signal</keyword>
<evidence type="ECO:0000313" key="3">
    <source>
        <dbReference type="Proteomes" id="UP000000493"/>
    </source>
</evidence>
<gene>
    <name evidence="2" type="ordered locus">Runsl_3245</name>
</gene>
<evidence type="ECO:0000256" key="1">
    <source>
        <dbReference type="SAM" id="SignalP"/>
    </source>
</evidence>
<feature type="chain" id="PRO_5030740729" evidence="1">
    <location>
        <begin position="25"/>
        <end position="284"/>
    </location>
</feature>